<dbReference type="InterPro" id="IPR045324">
    <property type="entry name" value="Small_multidrug_res"/>
</dbReference>
<dbReference type="EMBL" id="JAVDYF010000001">
    <property type="protein sequence ID" value="MDR7353694.1"/>
    <property type="molecule type" value="Genomic_DNA"/>
</dbReference>
<gene>
    <name evidence="11" type="ORF">J2S37_000232</name>
</gene>
<dbReference type="InterPro" id="IPR000390">
    <property type="entry name" value="Small_drug/metabolite_transptr"/>
</dbReference>
<evidence type="ECO:0000313" key="12">
    <source>
        <dbReference type="Proteomes" id="UP001183619"/>
    </source>
</evidence>
<protein>
    <submittedName>
        <fullName evidence="11">Small multidrug resistance pump</fullName>
    </submittedName>
</protein>
<comment type="caution">
    <text evidence="11">The sequence shown here is derived from an EMBL/GenBank/DDBJ whole genome shotgun (WGS) entry which is preliminary data.</text>
</comment>
<sequence>MNKWFILAIAVVAEVCATLLLKAALQSPVLYLIVVAGYVISYGALAVLLRRGVPLGVAYGIWGACGVALTALFGFILYDEPLSPLSSVGIAFIIAGIALVETGSHPKVATQ</sequence>
<dbReference type="RefSeq" id="WP_277104003.1">
    <property type="nucleotide sequence ID" value="NZ_BAAAJS010000074.1"/>
</dbReference>
<dbReference type="Gene3D" id="1.10.3730.20">
    <property type="match status" value="1"/>
</dbReference>
<reference evidence="11 12" key="1">
    <citation type="submission" date="2023-07" db="EMBL/GenBank/DDBJ databases">
        <title>Sequencing the genomes of 1000 actinobacteria strains.</title>
        <authorList>
            <person name="Klenk H.-P."/>
        </authorList>
    </citation>
    <scope>NUCLEOTIDE SEQUENCE [LARGE SCALE GENOMIC DNA]</scope>
    <source>
        <strain evidence="11 12">DSM 44508</strain>
    </source>
</reference>
<evidence type="ECO:0000256" key="8">
    <source>
        <dbReference type="ARBA" id="ARBA00023251"/>
    </source>
</evidence>
<evidence type="ECO:0000256" key="1">
    <source>
        <dbReference type="ARBA" id="ARBA00004651"/>
    </source>
</evidence>
<dbReference type="Pfam" id="PF00893">
    <property type="entry name" value="Multi_Drug_Res"/>
    <property type="match status" value="1"/>
</dbReference>
<evidence type="ECO:0000256" key="5">
    <source>
        <dbReference type="ARBA" id="ARBA00022692"/>
    </source>
</evidence>
<feature type="transmembrane region" description="Helical" evidence="10">
    <location>
        <begin position="56"/>
        <end position="76"/>
    </location>
</feature>
<dbReference type="InterPro" id="IPR037185">
    <property type="entry name" value="EmrE-like"/>
</dbReference>
<evidence type="ECO:0000256" key="7">
    <source>
        <dbReference type="ARBA" id="ARBA00023136"/>
    </source>
</evidence>
<keyword evidence="7 10" id="KW-0472">Membrane</keyword>
<proteinExistence type="inferred from homology"/>
<dbReference type="SUPFAM" id="SSF103481">
    <property type="entry name" value="Multidrug resistance efflux transporter EmrE"/>
    <property type="match status" value="1"/>
</dbReference>
<keyword evidence="5 9" id="KW-0812">Transmembrane</keyword>
<comment type="subcellular location">
    <subcellularLocation>
        <location evidence="1 9">Cell membrane</location>
        <topology evidence="1 9">Multi-pass membrane protein</topology>
    </subcellularLocation>
</comment>
<evidence type="ECO:0000256" key="3">
    <source>
        <dbReference type="ARBA" id="ARBA00022448"/>
    </source>
</evidence>
<dbReference type="Proteomes" id="UP001183619">
    <property type="component" value="Unassembled WGS sequence"/>
</dbReference>
<name>A0ABU2B502_9CORY</name>
<keyword evidence="8" id="KW-0046">Antibiotic resistance</keyword>
<evidence type="ECO:0000256" key="9">
    <source>
        <dbReference type="RuleBase" id="RU003942"/>
    </source>
</evidence>
<keyword evidence="4" id="KW-1003">Cell membrane</keyword>
<evidence type="ECO:0000256" key="10">
    <source>
        <dbReference type="SAM" id="Phobius"/>
    </source>
</evidence>
<dbReference type="PANTHER" id="PTHR30561">
    <property type="entry name" value="SMR FAMILY PROTON-DEPENDENT DRUG EFFLUX TRANSPORTER SUGE"/>
    <property type="match status" value="1"/>
</dbReference>
<comment type="similarity">
    <text evidence="2">Belongs to the drug/metabolite transporter (DMT) superfamily. Small multidrug resistance (SMR) (TC 2.A.7.1) family. Mmr subfamily.</text>
</comment>
<feature type="transmembrane region" description="Helical" evidence="10">
    <location>
        <begin position="82"/>
        <end position="100"/>
    </location>
</feature>
<evidence type="ECO:0000256" key="4">
    <source>
        <dbReference type="ARBA" id="ARBA00022475"/>
    </source>
</evidence>
<evidence type="ECO:0000256" key="2">
    <source>
        <dbReference type="ARBA" id="ARBA00007822"/>
    </source>
</evidence>
<keyword evidence="12" id="KW-1185">Reference proteome</keyword>
<organism evidence="11 12">
    <name type="scientific">Corynebacterium felinum</name>
    <dbReference type="NCBI Taxonomy" id="131318"/>
    <lineage>
        <taxon>Bacteria</taxon>
        <taxon>Bacillati</taxon>
        <taxon>Actinomycetota</taxon>
        <taxon>Actinomycetes</taxon>
        <taxon>Mycobacteriales</taxon>
        <taxon>Corynebacteriaceae</taxon>
        <taxon>Corynebacterium</taxon>
    </lineage>
</organism>
<feature type="transmembrane region" description="Helical" evidence="10">
    <location>
        <begin position="27"/>
        <end position="49"/>
    </location>
</feature>
<accession>A0ABU2B502</accession>
<dbReference type="PANTHER" id="PTHR30561:SF1">
    <property type="entry name" value="MULTIDRUG TRANSPORTER EMRE"/>
    <property type="match status" value="1"/>
</dbReference>
<keyword evidence="3" id="KW-0813">Transport</keyword>
<evidence type="ECO:0000313" key="11">
    <source>
        <dbReference type="EMBL" id="MDR7353694.1"/>
    </source>
</evidence>
<evidence type="ECO:0000256" key="6">
    <source>
        <dbReference type="ARBA" id="ARBA00022989"/>
    </source>
</evidence>
<keyword evidence="6 10" id="KW-1133">Transmembrane helix</keyword>